<reference evidence="1" key="1">
    <citation type="submission" date="2018-04" db="EMBL/GenBank/DDBJ databases">
        <title>WGS assembly of Panicum hallii.</title>
        <authorList>
            <person name="Lovell J."/>
            <person name="Jenkins J."/>
            <person name="Lowry D."/>
            <person name="Mamidi S."/>
            <person name="Sreedasyam A."/>
            <person name="Weng X."/>
            <person name="Barry K."/>
            <person name="Bonette J."/>
            <person name="Campitelli B."/>
            <person name="Daum C."/>
            <person name="Gordon S."/>
            <person name="Gould B."/>
            <person name="Lipzen A."/>
            <person name="Macqueen A."/>
            <person name="Palacio-Mejia J."/>
            <person name="Plott C."/>
            <person name="Shakirov E."/>
            <person name="Shu S."/>
            <person name="Yoshinaga Y."/>
            <person name="Zane M."/>
            <person name="Rokhsar D."/>
            <person name="Grimwood J."/>
            <person name="Schmutz J."/>
            <person name="Juenger T."/>
        </authorList>
    </citation>
    <scope>NUCLEOTIDE SEQUENCE [LARGE SCALE GENOMIC DNA]</scope>
    <source>
        <strain evidence="1">FIL2</strain>
    </source>
</reference>
<evidence type="ECO:0000313" key="1">
    <source>
        <dbReference type="EMBL" id="PVH66537.1"/>
    </source>
</evidence>
<proteinExistence type="predicted"/>
<name>A0A2T8KWI6_9POAL</name>
<protein>
    <submittedName>
        <fullName evidence="1">Uncharacterized protein</fullName>
    </submittedName>
</protein>
<organism evidence="1">
    <name type="scientific">Panicum hallii</name>
    <dbReference type="NCBI Taxonomy" id="206008"/>
    <lineage>
        <taxon>Eukaryota</taxon>
        <taxon>Viridiplantae</taxon>
        <taxon>Streptophyta</taxon>
        <taxon>Embryophyta</taxon>
        <taxon>Tracheophyta</taxon>
        <taxon>Spermatophyta</taxon>
        <taxon>Magnoliopsida</taxon>
        <taxon>Liliopsida</taxon>
        <taxon>Poales</taxon>
        <taxon>Poaceae</taxon>
        <taxon>PACMAD clade</taxon>
        <taxon>Panicoideae</taxon>
        <taxon>Panicodae</taxon>
        <taxon>Paniceae</taxon>
        <taxon>Panicinae</taxon>
        <taxon>Panicum</taxon>
        <taxon>Panicum sect. Panicum</taxon>
    </lineage>
</organism>
<gene>
    <name evidence="1" type="ORF">PAHAL_1G275500</name>
</gene>
<dbReference type="Gramene" id="PVH66537">
    <property type="protein sequence ID" value="PVH66537"/>
    <property type="gene ID" value="PAHAL_1G275500"/>
</dbReference>
<dbReference type="EMBL" id="CM008046">
    <property type="protein sequence ID" value="PVH66537.1"/>
    <property type="molecule type" value="Genomic_DNA"/>
</dbReference>
<dbReference type="Proteomes" id="UP000243499">
    <property type="component" value="Chromosome 1"/>
</dbReference>
<dbReference type="AlphaFoldDB" id="A0A2T8KWI6"/>
<sequence>MGRRGWHRITREDHGQAQLASGNSVYMVGCSSDPSPTLQTSELLKLLHAYEKSAQRGVRCCL</sequence>
<accession>A0A2T8KWI6</accession>